<dbReference type="AlphaFoldDB" id="A0A8J7HKW0"/>
<reference evidence="2 3" key="1">
    <citation type="journal article" date="2021" name="Int. J. Syst. Evol. Microbiol.">
        <title>Amazonocrinis nigriterrae gen. nov., sp. nov., Atlanticothrix silvestris gen. nov., sp. nov. and Dendronalium phyllosphericum gen. nov., sp. nov., nostocacean cyanobacteria from Brazilian environments.</title>
        <authorList>
            <person name="Alvarenga D.O."/>
            <person name="Andreote A.P.D."/>
            <person name="Branco L.H.Z."/>
            <person name="Delbaje E."/>
            <person name="Cruz R.B."/>
            <person name="Varani A.M."/>
            <person name="Fiore M.F."/>
        </authorList>
    </citation>
    <scope>NUCLEOTIDE SEQUENCE [LARGE SCALE GENOMIC DNA]</scope>
    <source>
        <strain evidence="2 3">CENA357</strain>
    </source>
</reference>
<gene>
    <name evidence="2" type="ORF">I8751_21940</name>
</gene>
<comment type="caution">
    <text evidence="2">The sequence shown here is derived from an EMBL/GenBank/DDBJ whole genome shotgun (WGS) entry which is preliminary data.</text>
</comment>
<name>A0A8J7HKW0_9CYAN</name>
<dbReference type="EMBL" id="JAECZB010000086">
    <property type="protein sequence ID" value="MBH8554959.1"/>
    <property type="molecule type" value="Genomic_DNA"/>
</dbReference>
<evidence type="ECO:0000313" key="2">
    <source>
        <dbReference type="EMBL" id="MBH8554959.1"/>
    </source>
</evidence>
<dbReference type="InterPro" id="IPR006674">
    <property type="entry name" value="HD_domain"/>
</dbReference>
<dbReference type="SUPFAM" id="SSF109604">
    <property type="entry name" value="HD-domain/PDEase-like"/>
    <property type="match status" value="1"/>
</dbReference>
<sequence length="184" mass="20781">MVISRQQAWNKLLEWTSNPSLFIHARSVEIVMRRAAHLYGGNEQEEERWGLAGLIHDADYELWPEEHPKHIVAWLEEQKEPEIAYAVAAHNTKWGVPHITQLDKALLACDELTGFVIACSKVRPDGIQSLDPSSVLKRLKTKSFAAKVDRDEIHAGSRELGVDLSDHIAFVIDILKDSANDLEI</sequence>
<dbReference type="PANTHER" id="PTHR38659:SF1">
    <property type="entry name" value="METAL DEPENDENT PHOSPHOHYDROLASE"/>
    <property type="match status" value="1"/>
</dbReference>
<organism evidence="2 3">
    <name type="scientific">Atlanticothrix silvestris CENA357</name>
    <dbReference type="NCBI Taxonomy" id="1725252"/>
    <lineage>
        <taxon>Bacteria</taxon>
        <taxon>Bacillati</taxon>
        <taxon>Cyanobacteriota</taxon>
        <taxon>Cyanophyceae</taxon>
        <taxon>Nostocales</taxon>
        <taxon>Nodulariaceae</taxon>
        <taxon>Atlanticothrix</taxon>
        <taxon>Atlanticothrix silvestris</taxon>
    </lineage>
</organism>
<evidence type="ECO:0000313" key="3">
    <source>
        <dbReference type="Proteomes" id="UP000599391"/>
    </source>
</evidence>
<evidence type="ECO:0000259" key="1">
    <source>
        <dbReference type="Pfam" id="PF01966"/>
    </source>
</evidence>
<feature type="domain" description="HD" evidence="1">
    <location>
        <begin position="22"/>
        <end position="110"/>
    </location>
</feature>
<dbReference type="RefSeq" id="WP_214441189.1">
    <property type="nucleotide sequence ID" value="NZ_JAECZB010000086.1"/>
</dbReference>
<dbReference type="Proteomes" id="UP000599391">
    <property type="component" value="Unassembled WGS sequence"/>
</dbReference>
<accession>A0A8J7HKW0</accession>
<dbReference type="Gene3D" id="1.10.3210.10">
    <property type="entry name" value="Hypothetical protein af1432"/>
    <property type="match status" value="1"/>
</dbReference>
<dbReference type="PANTHER" id="PTHR38659">
    <property type="entry name" value="METAL-DEPENDENT PHOSPHOHYDROLASE"/>
    <property type="match status" value="1"/>
</dbReference>
<proteinExistence type="predicted"/>
<keyword evidence="3" id="KW-1185">Reference proteome</keyword>
<protein>
    <submittedName>
        <fullName evidence="2">HD domain-containing protein</fullName>
    </submittedName>
</protein>
<dbReference type="Pfam" id="PF01966">
    <property type="entry name" value="HD"/>
    <property type="match status" value="1"/>
</dbReference>